<evidence type="ECO:0000256" key="1">
    <source>
        <dbReference type="ARBA" id="ARBA00009414"/>
    </source>
</evidence>
<name>A0AAV8SIN6_9ROSI</name>
<evidence type="ECO:0000313" key="3">
    <source>
        <dbReference type="EMBL" id="KAJ8752082.1"/>
    </source>
</evidence>
<dbReference type="AlphaFoldDB" id="A0AAV8SIN6"/>
<dbReference type="SMART" id="SM00568">
    <property type="entry name" value="GRAM"/>
    <property type="match status" value="1"/>
</dbReference>
<dbReference type="Gene3D" id="2.30.29.30">
    <property type="entry name" value="Pleckstrin-homology domain (PH domain)/Phosphotyrosine-binding domain (PTB)"/>
    <property type="match status" value="1"/>
</dbReference>
<accession>A0AAV8SIN6</accession>
<comment type="similarity">
    <text evidence="1">Belongs to the GEM family.</text>
</comment>
<sequence>MKLCNYSSEIKNSFQNQVIGLPIKSAAGYSCRRSPVGYLPAPDVERRISCLPGSAKQGKADSVMARINRLSKKADDIASGFWEHVRLGPKISETVKGKLSLGAKILQVGGVEKIFKQLFAVSEGDKLLKACQCYLSTSAGPIAGLLFITSDKIAFCSERSIKLSSPDGRSIRVHYKVLIPSGKIKRVNQSKNVKNPSRKYIQVVTVDNFDFWFMGFLNYQTANKHILQAISPRSDDSQIIY</sequence>
<organism evidence="3 4">
    <name type="scientific">Erythroxylum novogranatense</name>
    <dbReference type="NCBI Taxonomy" id="1862640"/>
    <lineage>
        <taxon>Eukaryota</taxon>
        <taxon>Viridiplantae</taxon>
        <taxon>Streptophyta</taxon>
        <taxon>Embryophyta</taxon>
        <taxon>Tracheophyta</taxon>
        <taxon>Spermatophyta</taxon>
        <taxon>Magnoliopsida</taxon>
        <taxon>eudicotyledons</taxon>
        <taxon>Gunneridae</taxon>
        <taxon>Pentapetalae</taxon>
        <taxon>rosids</taxon>
        <taxon>fabids</taxon>
        <taxon>Malpighiales</taxon>
        <taxon>Erythroxylaceae</taxon>
        <taxon>Erythroxylum</taxon>
    </lineage>
</organism>
<reference evidence="3 4" key="1">
    <citation type="submission" date="2021-09" db="EMBL/GenBank/DDBJ databases">
        <title>Genomic insights and catalytic innovation underlie evolution of tropane alkaloids biosynthesis.</title>
        <authorList>
            <person name="Wang Y.-J."/>
            <person name="Tian T."/>
            <person name="Huang J.-P."/>
            <person name="Huang S.-X."/>
        </authorList>
    </citation>
    <scope>NUCLEOTIDE SEQUENCE [LARGE SCALE GENOMIC DNA]</scope>
    <source>
        <strain evidence="3">KIB-2018</strain>
        <tissue evidence="3">Leaf</tissue>
    </source>
</reference>
<dbReference type="PANTHER" id="PTHR31969">
    <property type="entry name" value="GEM-LIKE PROTEIN 2"/>
    <property type="match status" value="1"/>
</dbReference>
<gene>
    <name evidence="3" type="ORF">K2173_001109</name>
</gene>
<proteinExistence type="inferred from homology"/>
<comment type="caution">
    <text evidence="3">The sequence shown here is derived from an EMBL/GenBank/DDBJ whole genome shotgun (WGS) entry which is preliminary data.</text>
</comment>
<feature type="domain" description="GRAM" evidence="2">
    <location>
        <begin position="113"/>
        <end position="191"/>
    </location>
</feature>
<dbReference type="Pfam" id="PF02893">
    <property type="entry name" value="GRAM"/>
    <property type="match status" value="1"/>
</dbReference>
<dbReference type="InterPro" id="IPR004182">
    <property type="entry name" value="GRAM"/>
</dbReference>
<keyword evidence="4" id="KW-1185">Reference proteome</keyword>
<dbReference type="InterPro" id="IPR011993">
    <property type="entry name" value="PH-like_dom_sf"/>
</dbReference>
<evidence type="ECO:0000313" key="4">
    <source>
        <dbReference type="Proteomes" id="UP001159364"/>
    </source>
</evidence>
<protein>
    <recommendedName>
        <fullName evidence="2">GRAM domain-containing protein</fullName>
    </recommendedName>
</protein>
<dbReference type="Proteomes" id="UP001159364">
    <property type="component" value="Linkage Group LG10"/>
</dbReference>
<evidence type="ECO:0000259" key="2">
    <source>
        <dbReference type="SMART" id="SM00568"/>
    </source>
</evidence>
<dbReference type="InterPro" id="IPR037848">
    <property type="entry name" value="GEM-like"/>
</dbReference>
<dbReference type="EMBL" id="JAIWQS010000010">
    <property type="protein sequence ID" value="KAJ8752082.1"/>
    <property type="molecule type" value="Genomic_DNA"/>
</dbReference>